<organism evidence="4 5">
    <name type="scientific">Luteitalea pratensis</name>
    <dbReference type="NCBI Taxonomy" id="1855912"/>
    <lineage>
        <taxon>Bacteria</taxon>
        <taxon>Pseudomonadati</taxon>
        <taxon>Acidobacteriota</taxon>
        <taxon>Vicinamibacteria</taxon>
        <taxon>Vicinamibacterales</taxon>
        <taxon>Vicinamibacteraceae</taxon>
        <taxon>Luteitalea</taxon>
    </lineage>
</organism>
<keyword evidence="4" id="KW-0378">Hydrolase</keyword>
<dbReference type="CDD" id="cd00077">
    <property type="entry name" value="HDc"/>
    <property type="match status" value="1"/>
</dbReference>
<dbReference type="InterPro" id="IPR037522">
    <property type="entry name" value="HD_GYP_dom"/>
</dbReference>
<dbReference type="PROSITE" id="PS50110">
    <property type="entry name" value="RESPONSE_REGULATORY"/>
    <property type="match status" value="1"/>
</dbReference>
<dbReference type="PANTHER" id="PTHR45228:SF4">
    <property type="entry name" value="LIPOPROTEIN"/>
    <property type="match status" value="1"/>
</dbReference>
<dbReference type="Gene3D" id="3.40.50.2300">
    <property type="match status" value="1"/>
</dbReference>
<keyword evidence="1" id="KW-0597">Phosphoprotein</keyword>
<dbReference type="KEGG" id="abac:LuPra_04259"/>
<feature type="domain" description="HD-GYP" evidence="3">
    <location>
        <begin position="172"/>
        <end position="364"/>
    </location>
</feature>
<feature type="modified residue" description="4-aspartylphosphate" evidence="1">
    <location>
        <position position="73"/>
    </location>
</feature>
<protein>
    <submittedName>
        <fullName evidence="4">Cyclic di-GMP phosphodiesterase response regulator RpfG</fullName>
        <ecNumber evidence="4">3.1.4.52</ecNumber>
    </submittedName>
</protein>
<evidence type="ECO:0000259" key="2">
    <source>
        <dbReference type="PROSITE" id="PS50110"/>
    </source>
</evidence>
<dbReference type="InterPro" id="IPR011006">
    <property type="entry name" value="CheY-like_superfamily"/>
</dbReference>
<dbReference type="OrthoDB" id="9804747at2"/>
<evidence type="ECO:0000313" key="4">
    <source>
        <dbReference type="EMBL" id="AMY11015.1"/>
    </source>
</evidence>
<dbReference type="Pfam" id="PF00072">
    <property type="entry name" value="Response_reg"/>
    <property type="match status" value="1"/>
</dbReference>
<dbReference type="InterPro" id="IPR003607">
    <property type="entry name" value="HD/PDEase_dom"/>
</dbReference>
<dbReference type="AlphaFoldDB" id="A0A143PQY3"/>
<reference evidence="4 5" key="1">
    <citation type="journal article" date="2016" name="Genome Announc.">
        <title>First Complete Genome Sequence of a Subdivision 6 Acidobacterium Strain.</title>
        <authorList>
            <person name="Huang S."/>
            <person name="Vieira S."/>
            <person name="Bunk B."/>
            <person name="Riedel T."/>
            <person name="Sproer C."/>
            <person name="Overmann J."/>
        </authorList>
    </citation>
    <scope>NUCLEOTIDE SEQUENCE [LARGE SCALE GENOMIC DNA]</scope>
    <source>
        <strain evidence="5">DSM 100886 HEG_-6_39</strain>
    </source>
</reference>
<dbReference type="GO" id="GO:0000160">
    <property type="term" value="P:phosphorelay signal transduction system"/>
    <property type="evidence" value="ECO:0007669"/>
    <property type="project" value="InterPro"/>
</dbReference>
<evidence type="ECO:0000259" key="3">
    <source>
        <dbReference type="PROSITE" id="PS51832"/>
    </source>
</evidence>
<dbReference type="SMART" id="SM00448">
    <property type="entry name" value="REC"/>
    <property type="match status" value="1"/>
</dbReference>
<dbReference type="PROSITE" id="PS51832">
    <property type="entry name" value="HD_GYP"/>
    <property type="match status" value="1"/>
</dbReference>
<dbReference type="Proteomes" id="UP000076079">
    <property type="component" value="Chromosome"/>
</dbReference>
<feature type="domain" description="Response regulatory" evidence="2">
    <location>
        <begin position="24"/>
        <end position="138"/>
    </location>
</feature>
<dbReference type="STRING" id="1855912.LuPra_04259"/>
<dbReference type="Gene3D" id="1.10.3210.10">
    <property type="entry name" value="Hypothetical protein af1432"/>
    <property type="match status" value="1"/>
</dbReference>
<dbReference type="EC" id="3.1.4.52" evidence="4"/>
<dbReference type="SMART" id="SM00471">
    <property type="entry name" value="HDc"/>
    <property type="match status" value="1"/>
</dbReference>
<dbReference type="InterPro" id="IPR001789">
    <property type="entry name" value="Sig_transdc_resp-reg_receiver"/>
</dbReference>
<keyword evidence="5" id="KW-1185">Reference proteome</keyword>
<dbReference type="GO" id="GO:0071111">
    <property type="term" value="F:cyclic-guanylate-specific phosphodiesterase activity"/>
    <property type="evidence" value="ECO:0007669"/>
    <property type="project" value="UniProtKB-EC"/>
</dbReference>
<gene>
    <name evidence="4" type="primary">rpfG_5</name>
    <name evidence="4" type="ORF">LuPra_04259</name>
</gene>
<sequence length="364" mass="40032">MTARSETEQGLDVLAGDRFDVPAPVLVIDDDDGVREVLTAWVEADGCHPLPVCSADEALEVADECGVGIALCDVQMPGHDGFWFLEQVEQRHPDMAVVLVTGVHDVDWALRGLQHGVVDYLLKPFDQRSLSRALENGVRQHRLRRADRLLREQRASELGVRHARLAQAMTRLEVSSTEQVEAALDLVAFRSDVWREHSQRVRHLAIALATTCRVPARQVDALGQAALLHELGRLVLPDGLLNKTGELTTEERALWRRVPDLGASILDAVPALRPAAGIVRSRFEEYAGGGYPRQLAGDEIPMTSRVLAVADSYDAMRSPRPFRDALTHEQAVAELVRGSGTQFDPDVVRTFTHLPGLGAPESRA</sequence>
<dbReference type="InterPro" id="IPR052020">
    <property type="entry name" value="Cyclic_di-GMP/3'3'-cGAMP_PDE"/>
</dbReference>
<dbReference type="SUPFAM" id="SSF109604">
    <property type="entry name" value="HD-domain/PDEase-like"/>
    <property type="match status" value="1"/>
</dbReference>
<dbReference type="RefSeq" id="WP_110172602.1">
    <property type="nucleotide sequence ID" value="NZ_CP015136.1"/>
</dbReference>
<name>A0A143PQY3_LUTPR</name>
<reference evidence="5" key="2">
    <citation type="submission" date="2016-04" db="EMBL/GenBank/DDBJ databases">
        <title>First Complete Genome Sequence of a Subdivision 6 Acidobacterium.</title>
        <authorList>
            <person name="Huang S."/>
            <person name="Vieira S."/>
            <person name="Bunk B."/>
            <person name="Riedel T."/>
            <person name="Sproeer C."/>
            <person name="Overmann J."/>
        </authorList>
    </citation>
    <scope>NUCLEOTIDE SEQUENCE [LARGE SCALE GENOMIC DNA]</scope>
    <source>
        <strain evidence="5">DSM 100886 HEG_-6_39</strain>
    </source>
</reference>
<proteinExistence type="predicted"/>
<accession>A0A143PQY3</accession>
<dbReference type="PANTHER" id="PTHR45228">
    <property type="entry name" value="CYCLIC DI-GMP PHOSPHODIESTERASE TM_0186-RELATED"/>
    <property type="match status" value="1"/>
</dbReference>
<dbReference type="SUPFAM" id="SSF52172">
    <property type="entry name" value="CheY-like"/>
    <property type="match status" value="1"/>
</dbReference>
<dbReference type="Pfam" id="PF13487">
    <property type="entry name" value="HD_5"/>
    <property type="match status" value="1"/>
</dbReference>
<dbReference type="EMBL" id="CP015136">
    <property type="protein sequence ID" value="AMY11015.1"/>
    <property type="molecule type" value="Genomic_DNA"/>
</dbReference>
<evidence type="ECO:0000256" key="1">
    <source>
        <dbReference type="PROSITE-ProRule" id="PRU00169"/>
    </source>
</evidence>
<evidence type="ECO:0000313" key="5">
    <source>
        <dbReference type="Proteomes" id="UP000076079"/>
    </source>
</evidence>